<reference evidence="2" key="1">
    <citation type="journal article" date="2021" name="PeerJ">
        <title>Extensive microbial diversity within the chicken gut microbiome revealed by metagenomics and culture.</title>
        <authorList>
            <person name="Gilroy R."/>
            <person name="Ravi A."/>
            <person name="Getino M."/>
            <person name="Pursley I."/>
            <person name="Horton D.L."/>
            <person name="Alikhan N.F."/>
            <person name="Baker D."/>
            <person name="Gharbi K."/>
            <person name="Hall N."/>
            <person name="Watson M."/>
            <person name="Adriaenssens E.M."/>
            <person name="Foster-Nyarko E."/>
            <person name="Jarju S."/>
            <person name="Secka A."/>
            <person name="Antonio M."/>
            <person name="Oren A."/>
            <person name="Chaudhuri R.R."/>
            <person name="La Ragione R."/>
            <person name="Hildebrand F."/>
            <person name="Pallen M.J."/>
        </authorList>
    </citation>
    <scope>NUCLEOTIDE SEQUENCE</scope>
    <source>
        <strain evidence="2">CHK130-7132</strain>
    </source>
</reference>
<evidence type="ECO:0000256" key="1">
    <source>
        <dbReference type="ARBA" id="ARBA00022729"/>
    </source>
</evidence>
<gene>
    <name evidence="2" type="ORF">H9932_07485</name>
</gene>
<organism evidence="2 3">
    <name type="scientific">Candidatus Brachybacterium intestinipullorum</name>
    <dbReference type="NCBI Taxonomy" id="2838512"/>
    <lineage>
        <taxon>Bacteria</taxon>
        <taxon>Bacillati</taxon>
        <taxon>Actinomycetota</taxon>
        <taxon>Actinomycetes</taxon>
        <taxon>Micrococcales</taxon>
        <taxon>Dermabacteraceae</taxon>
        <taxon>Brachybacterium</taxon>
    </lineage>
</organism>
<evidence type="ECO:0000313" key="2">
    <source>
        <dbReference type="EMBL" id="HJC69506.1"/>
    </source>
</evidence>
<keyword evidence="1" id="KW-0732">Signal</keyword>
<dbReference type="PANTHER" id="PTHR15462">
    <property type="entry name" value="SERINE PROTEASE"/>
    <property type="match status" value="1"/>
</dbReference>
<dbReference type="InterPro" id="IPR043504">
    <property type="entry name" value="Peptidase_S1_PA_chymotrypsin"/>
</dbReference>
<dbReference type="InterPro" id="IPR050966">
    <property type="entry name" value="Glutamyl_endopeptidase"/>
</dbReference>
<evidence type="ECO:0008006" key="4">
    <source>
        <dbReference type="Google" id="ProtNLM"/>
    </source>
</evidence>
<accession>A0A9D2THQ9</accession>
<name>A0A9D2THQ9_9MICO</name>
<dbReference type="Proteomes" id="UP000823854">
    <property type="component" value="Unassembled WGS sequence"/>
</dbReference>
<dbReference type="AlphaFoldDB" id="A0A9D2THQ9"/>
<dbReference type="SUPFAM" id="SSF50494">
    <property type="entry name" value="Trypsin-like serine proteases"/>
    <property type="match status" value="1"/>
</dbReference>
<evidence type="ECO:0000313" key="3">
    <source>
        <dbReference type="Proteomes" id="UP000823854"/>
    </source>
</evidence>
<proteinExistence type="predicted"/>
<dbReference type="Pfam" id="PF13365">
    <property type="entry name" value="Trypsin_2"/>
    <property type="match status" value="1"/>
</dbReference>
<dbReference type="PANTHER" id="PTHR15462:SF19">
    <property type="entry name" value="PEPTIDASE S1 DOMAIN-CONTAINING PROTEIN"/>
    <property type="match status" value="1"/>
</dbReference>
<dbReference type="Gene3D" id="2.40.10.10">
    <property type="entry name" value="Trypsin-like serine proteases"/>
    <property type="match status" value="2"/>
</dbReference>
<reference evidence="2" key="2">
    <citation type="submission" date="2021-04" db="EMBL/GenBank/DDBJ databases">
        <authorList>
            <person name="Gilroy R."/>
        </authorList>
    </citation>
    <scope>NUCLEOTIDE SEQUENCE</scope>
    <source>
        <strain evidence="2">CHK130-7132</strain>
    </source>
</reference>
<protein>
    <recommendedName>
        <fullName evidence="4">V8-like Glu-specific endopeptidase</fullName>
    </recommendedName>
</protein>
<dbReference type="InterPro" id="IPR009003">
    <property type="entry name" value="Peptidase_S1_PA"/>
</dbReference>
<sequence length="312" mass="31671">MTHSTVLRRCTRLLGGAALVAGLAVGGAGAATADGPDAERTAFSGAAQSEAHDYWTSDRMEAAVPADDLAPEGTPSGTDVEQGEPLTVQGAAPDAATTPRAAAAAKDTVGKVFFTQGGQDYVCSGNAVASESGSTVSTAGHCVNEGGSWATNWVFVPGYDHGDAPYGTWAATDLVSTDQWVSNEDINYDVAFATVQPESGSGTLESAVGTTSIAFNRERGAHYTSYGYPAGAPFDGESLETCEGTASDDTLGGTLSQGIPCDMTGGSSGGPWFLGDGAQNSVNSFGYDTQSNVMYGPYFGAEAQAAYQEAAA</sequence>
<dbReference type="EMBL" id="DWWC01000145">
    <property type="protein sequence ID" value="HJC69506.1"/>
    <property type="molecule type" value="Genomic_DNA"/>
</dbReference>
<comment type="caution">
    <text evidence="2">The sequence shown here is derived from an EMBL/GenBank/DDBJ whole genome shotgun (WGS) entry which is preliminary data.</text>
</comment>